<evidence type="ECO:0000313" key="9">
    <source>
        <dbReference type="EMBL" id="KLJ05879.1"/>
    </source>
</evidence>
<evidence type="ECO:0000256" key="4">
    <source>
        <dbReference type="ARBA" id="ARBA00022989"/>
    </source>
</evidence>
<keyword evidence="10" id="KW-1185">Reference proteome</keyword>
<evidence type="ECO:0000313" key="10">
    <source>
        <dbReference type="Proteomes" id="UP000053573"/>
    </source>
</evidence>
<dbReference type="Proteomes" id="UP000053573">
    <property type="component" value="Unassembled WGS sequence"/>
</dbReference>
<name>A0A0H1B383_9EURO</name>
<evidence type="ECO:0000256" key="8">
    <source>
        <dbReference type="SAM" id="SignalP"/>
    </source>
</evidence>
<evidence type="ECO:0008006" key="11">
    <source>
        <dbReference type="Google" id="ProtNLM"/>
    </source>
</evidence>
<dbReference type="GO" id="GO:0016020">
    <property type="term" value="C:membrane"/>
    <property type="evidence" value="ECO:0007669"/>
    <property type="project" value="UniProtKB-SubCell"/>
</dbReference>
<keyword evidence="5 7" id="KW-0472">Membrane</keyword>
<evidence type="ECO:0000256" key="6">
    <source>
        <dbReference type="SAM" id="MobiDB-lite"/>
    </source>
</evidence>
<proteinExistence type="predicted"/>
<dbReference type="PANTHER" id="PTHR45649:SF3">
    <property type="entry name" value="POLYAMINE TRANSPORTER TPO5"/>
    <property type="match status" value="1"/>
</dbReference>
<evidence type="ECO:0000256" key="1">
    <source>
        <dbReference type="ARBA" id="ARBA00004141"/>
    </source>
</evidence>
<comment type="subcellular location">
    <subcellularLocation>
        <location evidence="1">Membrane</location>
        <topology evidence="1">Multi-pass membrane protein</topology>
    </subcellularLocation>
</comment>
<feature type="region of interest" description="Disordered" evidence="6">
    <location>
        <begin position="76"/>
        <end position="97"/>
    </location>
</feature>
<organism evidence="9 10">
    <name type="scientific">Blastomyces silverae</name>
    <dbReference type="NCBI Taxonomy" id="2060906"/>
    <lineage>
        <taxon>Eukaryota</taxon>
        <taxon>Fungi</taxon>
        <taxon>Dikarya</taxon>
        <taxon>Ascomycota</taxon>
        <taxon>Pezizomycotina</taxon>
        <taxon>Eurotiomycetes</taxon>
        <taxon>Eurotiomycetidae</taxon>
        <taxon>Onygenales</taxon>
        <taxon>Ajellomycetaceae</taxon>
        <taxon>Blastomyces</taxon>
    </lineage>
</organism>
<dbReference type="AlphaFoldDB" id="A0A0H1B383"/>
<evidence type="ECO:0000256" key="3">
    <source>
        <dbReference type="ARBA" id="ARBA00022692"/>
    </source>
</evidence>
<evidence type="ECO:0000256" key="7">
    <source>
        <dbReference type="SAM" id="Phobius"/>
    </source>
</evidence>
<accession>A0A0H1B383</accession>
<comment type="caution">
    <text evidence="9">The sequence shown here is derived from an EMBL/GenBank/DDBJ whole genome shotgun (WGS) entry which is preliminary data.</text>
</comment>
<feature type="chain" id="PRO_5005199449" description="Amino acid permease/ SLC12A domain-containing protein" evidence="8">
    <location>
        <begin position="25"/>
        <end position="97"/>
    </location>
</feature>
<gene>
    <name evidence="9" type="ORF">EMPG_10691</name>
</gene>
<dbReference type="EMBL" id="LDEV01003436">
    <property type="protein sequence ID" value="KLJ05879.1"/>
    <property type="molecule type" value="Genomic_DNA"/>
</dbReference>
<sequence length="97" mass="10618">MVAVSWITLAIALFCMPVSLPVTASTMNYASVVFAGFATISVVWYFVRARKEFTGPPIMLEGEDARESAAVIPEKISPHVEEGSGSEERDQAYMKTE</sequence>
<feature type="transmembrane region" description="Helical" evidence="7">
    <location>
        <begin position="27"/>
        <end position="47"/>
    </location>
</feature>
<protein>
    <recommendedName>
        <fullName evidence="11">Amino acid permease/ SLC12A domain-containing protein</fullName>
    </recommendedName>
</protein>
<evidence type="ECO:0000256" key="5">
    <source>
        <dbReference type="ARBA" id="ARBA00023136"/>
    </source>
</evidence>
<feature type="signal peptide" evidence="8">
    <location>
        <begin position="1"/>
        <end position="24"/>
    </location>
</feature>
<keyword evidence="3 7" id="KW-0812">Transmembrane</keyword>
<dbReference type="OrthoDB" id="3900342at2759"/>
<dbReference type="GO" id="GO:0022857">
    <property type="term" value="F:transmembrane transporter activity"/>
    <property type="evidence" value="ECO:0007669"/>
    <property type="project" value="UniProtKB-ARBA"/>
</dbReference>
<keyword evidence="8" id="KW-0732">Signal</keyword>
<dbReference type="STRING" id="2060906.A0A0H1B383"/>
<reference evidence="10" key="1">
    <citation type="journal article" date="2015" name="PLoS Genet.">
        <title>The dynamic genome and transcriptome of the human fungal pathogen Blastomyces and close relative Emmonsia.</title>
        <authorList>
            <person name="Munoz J.F."/>
            <person name="Gauthier G.M."/>
            <person name="Desjardins C.A."/>
            <person name="Gallo J.E."/>
            <person name="Holder J."/>
            <person name="Sullivan T.D."/>
            <person name="Marty A.J."/>
            <person name="Carmen J.C."/>
            <person name="Chen Z."/>
            <person name="Ding L."/>
            <person name="Gujja S."/>
            <person name="Magrini V."/>
            <person name="Misas E."/>
            <person name="Mitreva M."/>
            <person name="Priest M."/>
            <person name="Saif S."/>
            <person name="Whiston E.A."/>
            <person name="Young S."/>
            <person name="Zeng Q."/>
            <person name="Goldman W.E."/>
            <person name="Mardis E.R."/>
            <person name="Taylor J.W."/>
            <person name="McEwen J.G."/>
            <person name="Clay O.K."/>
            <person name="Klein B.S."/>
            <person name="Cuomo C.A."/>
        </authorList>
    </citation>
    <scope>NUCLEOTIDE SEQUENCE [LARGE SCALE GENOMIC DNA]</scope>
    <source>
        <strain evidence="10">UAMH 139</strain>
    </source>
</reference>
<keyword evidence="4 7" id="KW-1133">Transmembrane helix</keyword>
<evidence type="ECO:0000256" key="2">
    <source>
        <dbReference type="ARBA" id="ARBA00022448"/>
    </source>
</evidence>
<keyword evidence="2" id="KW-0813">Transport</keyword>
<dbReference type="PANTHER" id="PTHR45649">
    <property type="entry name" value="AMINO-ACID PERMEASE BAT1"/>
    <property type="match status" value="1"/>
</dbReference>